<dbReference type="InterPro" id="IPR050639">
    <property type="entry name" value="SSR_resolvase"/>
</dbReference>
<dbReference type="InterPro" id="IPR038109">
    <property type="entry name" value="DNA_bind_recomb_sf"/>
</dbReference>
<accession>A0ABM9W9N8</accession>
<dbReference type="PROSITE" id="PS51736">
    <property type="entry name" value="RECOMBINASES_3"/>
    <property type="match status" value="1"/>
</dbReference>
<evidence type="ECO:0000313" key="3">
    <source>
        <dbReference type="EMBL" id="CVK20674.1"/>
    </source>
</evidence>
<dbReference type="PROSITE" id="PS51737">
    <property type="entry name" value="RECOMBINASE_DNA_BIND"/>
    <property type="match status" value="1"/>
</dbReference>
<dbReference type="InterPro" id="IPR036162">
    <property type="entry name" value="Resolvase-like_N_sf"/>
</dbReference>
<dbReference type="InterPro" id="IPR025827">
    <property type="entry name" value="Zn_ribbon_recom_dom"/>
</dbReference>
<dbReference type="Gene3D" id="3.90.1750.20">
    <property type="entry name" value="Putative Large Serine Recombinase, Chain B, Domain 2"/>
    <property type="match status" value="1"/>
</dbReference>
<dbReference type="CDD" id="cd00338">
    <property type="entry name" value="Ser_Recombinase"/>
    <property type="match status" value="1"/>
</dbReference>
<dbReference type="InterPro" id="IPR011109">
    <property type="entry name" value="DNA_bind_recombinase_dom"/>
</dbReference>
<comment type="caution">
    <text evidence="3">The sequence shown here is derived from an EMBL/GenBank/DDBJ whole genome shotgun (WGS) entry which is preliminary data.</text>
</comment>
<dbReference type="Gene3D" id="3.40.50.1390">
    <property type="entry name" value="Resolvase, N-terminal catalytic domain"/>
    <property type="match status" value="1"/>
</dbReference>
<evidence type="ECO:0000259" key="2">
    <source>
        <dbReference type="PROSITE" id="PS51737"/>
    </source>
</evidence>
<dbReference type="SUPFAM" id="SSF53041">
    <property type="entry name" value="Resolvase-like"/>
    <property type="match status" value="1"/>
</dbReference>
<gene>
    <name evidence="3" type="primary">hin_1</name>
    <name evidence="3" type="ORF">SSPH_03342</name>
</gene>
<name>A0ABM9W9N8_9FIRM</name>
<reference evidence="3 4" key="1">
    <citation type="submission" date="2016-01" db="EMBL/GenBank/DDBJ databases">
        <authorList>
            <person name="Brown R."/>
        </authorList>
    </citation>
    <scope>NUCLEOTIDE SEQUENCE [LARGE SCALE GENOMIC DNA]</scope>
    <source>
        <strain evidence="3">Sporomusa sphaeroides DSM 2875</strain>
    </source>
</reference>
<organism evidence="3 4">
    <name type="scientific">Sporomusa sphaeroides DSM 2875</name>
    <dbReference type="NCBI Taxonomy" id="1337886"/>
    <lineage>
        <taxon>Bacteria</taxon>
        <taxon>Bacillati</taxon>
        <taxon>Bacillota</taxon>
        <taxon>Negativicutes</taxon>
        <taxon>Selenomonadales</taxon>
        <taxon>Sporomusaceae</taxon>
        <taxon>Sporomusa</taxon>
    </lineage>
</organism>
<dbReference type="RefSeq" id="WP_075758085.1">
    <property type="nucleotide sequence ID" value="NZ_CP146991.1"/>
</dbReference>
<evidence type="ECO:0000259" key="1">
    <source>
        <dbReference type="PROSITE" id="PS51736"/>
    </source>
</evidence>
<keyword evidence="4" id="KW-1185">Reference proteome</keyword>
<protein>
    <submittedName>
        <fullName evidence="3">DNA-invertase hin</fullName>
    </submittedName>
</protein>
<feature type="domain" description="Recombinase" evidence="2">
    <location>
        <begin position="159"/>
        <end position="272"/>
    </location>
</feature>
<sequence length="508" mass="57101">MYKEQQVALYVRVSREEQVDGFSLEAQEAALRAEVKLRNKLVYDIYRDEGISGVRGDREGLNALLRDARRGCFGAVLVWTISRLSRKLDYLLEVFSELQGLGVAVRSLNEAFDMSTPGGNFALTMLGAVAQMQREAWMEASLIGMERRAKSGRWGGGMMLGYRMVADEEDLRGGGKLEIIAEEAETVMEIFTLYAAGLGYKAIVNRLNGENKTGKTGKAFTLNTVKGILTNAAYVGKTRFGEVYYDGLHEPIVSKELWEAVQLRLCEQTKPVQKVIDHEYLLSGLLKCPACGSGMLPSHTKSKRKDGSYRINHYYACGAYLNKGSTVCKPNSVRAVEADAKVLTWLQEFLTSPFWLRRVTEVLRQQYEQAVLPQIEQREQAERKLTELGRQSKELLRRYEEGFLDKPAFLTAMGELAAERKSWQAVLVESVSMAEQPDCWSEADIRAAFCVFQQVLSQAKPEQRSKLIRQLAHKIYVNEERQVVGIDLQLPSTLATEQGEGLPLRVAI</sequence>
<dbReference type="Proteomes" id="UP000245702">
    <property type="component" value="Unassembled WGS sequence"/>
</dbReference>
<dbReference type="Pfam" id="PF00239">
    <property type="entry name" value="Resolvase"/>
    <property type="match status" value="1"/>
</dbReference>
<proteinExistence type="predicted"/>
<feature type="domain" description="Resolvase/invertase-type recombinase catalytic" evidence="1">
    <location>
        <begin position="6"/>
        <end position="152"/>
    </location>
</feature>
<evidence type="ECO:0000313" key="4">
    <source>
        <dbReference type="Proteomes" id="UP000245702"/>
    </source>
</evidence>
<dbReference type="Pfam" id="PF13408">
    <property type="entry name" value="Zn_ribbon_recom"/>
    <property type="match status" value="1"/>
</dbReference>
<dbReference type="PANTHER" id="PTHR30461">
    <property type="entry name" value="DNA-INVERTASE FROM LAMBDOID PROPHAGE"/>
    <property type="match status" value="1"/>
</dbReference>
<dbReference type="EMBL" id="FCOW01000021">
    <property type="protein sequence ID" value="CVK20674.1"/>
    <property type="molecule type" value="Genomic_DNA"/>
</dbReference>
<dbReference type="Pfam" id="PF07508">
    <property type="entry name" value="Recombinase"/>
    <property type="match status" value="1"/>
</dbReference>
<dbReference type="InterPro" id="IPR006119">
    <property type="entry name" value="Resolv_N"/>
</dbReference>
<dbReference type="PANTHER" id="PTHR30461:SF23">
    <property type="entry name" value="DNA RECOMBINASE-RELATED"/>
    <property type="match status" value="1"/>
</dbReference>
<dbReference type="SMART" id="SM00857">
    <property type="entry name" value="Resolvase"/>
    <property type="match status" value="1"/>
</dbReference>